<feature type="transmembrane region" description="Helical" evidence="12">
    <location>
        <begin position="113"/>
        <end position="131"/>
    </location>
</feature>
<evidence type="ECO:0000256" key="7">
    <source>
        <dbReference type="ARBA" id="ARBA00022801"/>
    </source>
</evidence>
<keyword evidence="3" id="KW-1003">Cell membrane</keyword>
<dbReference type="Gene3D" id="3.30.2010.10">
    <property type="entry name" value="Metalloproteases ('zincins'), catalytic domain"/>
    <property type="match status" value="1"/>
</dbReference>
<evidence type="ECO:0000313" key="15">
    <source>
        <dbReference type="Proteomes" id="UP001500751"/>
    </source>
</evidence>
<dbReference type="PANTHER" id="PTHR43221:SF1">
    <property type="entry name" value="PROTEASE HTPX"/>
    <property type="match status" value="1"/>
</dbReference>
<dbReference type="PROSITE" id="PS51782">
    <property type="entry name" value="LYSM"/>
    <property type="match status" value="1"/>
</dbReference>
<evidence type="ECO:0000256" key="11">
    <source>
        <dbReference type="ARBA" id="ARBA00023136"/>
    </source>
</evidence>
<dbReference type="InterPro" id="IPR036779">
    <property type="entry name" value="LysM_dom_sf"/>
</dbReference>
<keyword evidence="15" id="KW-1185">Reference proteome</keyword>
<reference evidence="14 15" key="1">
    <citation type="journal article" date="2019" name="Int. J. Syst. Evol. Microbiol.">
        <title>The Global Catalogue of Microorganisms (GCM) 10K type strain sequencing project: providing services to taxonomists for standard genome sequencing and annotation.</title>
        <authorList>
            <consortium name="The Broad Institute Genomics Platform"/>
            <consortium name="The Broad Institute Genome Sequencing Center for Infectious Disease"/>
            <person name="Wu L."/>
            <person name="Ma J."/>
        </authorList>
    </citation>
    <scope>NUCLEOTIDE SEQUENCE [LARGE SCALE GENOMIC DNA]</scope>
    <source>
        <strain evidence="14 15">JCM 16014</strain>
    </source>
</reference>
<dbReference type="PANTHER" id="PTHR43221">
    <property type="entry name" value="PROTEASE HTPX"/>
    <property type="match status" value="1"/>
</dbReference>
<dbReference type="Pfam" id="PF01476">
    <property type="entry name" value="LysM"/>
    <property type="match status" value="1"/>
</dbReference>
<evidence type="ECO:0000256" key="10">
    <source>
        <dbReference type="ARBA" id="ARBA00023049"/>
    </source>
</evidence>
<keyword evidence="7" id="KW-0378">Hydrolase</keyword>
<dbReference type="CDD" id="cd00118">
    <property type="entry name" value="LysM"/>
    <property type="match status" value="1"/>
</dbReference>
<comment type="caution">
    <text evidence="14">The sequence shown here is derived from an EMBL/GenBank/DDBJ whole genome shotgun (WGS) entry which is preliminary data.</text>
</comment>
<evidence type="ECO:0000256" key="4">
    <source>
        <dbReference type="ARBA" id="ARBA00022670"/>
    </source>
</evidence>
<dbReference type="InterPro" id="IPR050083">
    <property type="entry name" value="HtpX_protease"/>
</dbReference>
<evidence type="ECO:0000256" key="5">
    <source>
        <dbReference type="ARBA" id="ARBA00022692"/>
    </source>
</evidence>
<dbReference type="InterPro" id="IPR018392">
    <property type="entry name" value="LysM"/>
</dbReference>
<evidence type="ECO:0000256" key="3">
    <source>
        <dbReference type="ARBA" id="ARBA00022475"/>
    </source>
</evidence>
<evidence type="ECO:0000259" key="13">
    <source>
        <dbReference type="PROSITE" id="PS51782"/>
    </source>
</evidence>
<evidence type="ECO:0000256" key="8">
    <source>
        <dbReference type="ARBA" id="ARBA00022833"/>
    </source>
</evidence>
<dbReference type="EMBL" id="BAAAQN010000001">
    <property type="protein sequence ID" value="GAA2011787.1"/>
    <property type="molecule type" value="Genomic_DNA"/>
</dbReference>
<gene>
    <name evidence="14" type="ORF">GCM10009839_02520</name>
</gene>
<dbReference type="SMART" id="SM00257">
    <property type="entry name" value="LysM"/>
    <property type="match status" value="1"/>
</dbReference>
<keyword evidence="6" id="KW-0479">Metal-binding</keyword>
<feature type="domain" description="LysM" evidence="13">
    <location>
        <begin position="517"/>
        <end position="560"/>
    </location>
</feature>
<dbReference type="InterPro" id="IPR001915">
    <property type="entry name" value="Peptidase_M48"/>
</dbReference>
<evidence type="ECO:0000313" key="14">
    <source>
        <dbReference type="EMBL" id="GAA2011787.1"/>
    </source>
</evidence>
<evidence type="ECO:0000256" key="1">
    <source>
        <dbReference type="ARBA" id="ARBA00001947"/>
    </source>
</evidence>
<feature type="transmembrane region" description="Helical" evidence="12">
    <location>
        <begin position="76"/>
        <end position="93"/>
    </location>
</feature>
<keyword evidence="9 12" id="KW-1133">Transmembrane helix</keyword>
<name>A0ABN2TK82_9ACTN</name>
<protein>
    <recommendedName>
        <fullName evidence="13">LysM domain-containing protein</fullName>
    </recommendedName>
</protein>
<comment type="cofactor">
    <cofactor evidence="1">
        <name>Zn(2+)</name>
        <dbReference type="ChEBI" id="CHEBI:29105"/>
    </cofactor>
</comment>
<evidence type="ECO:0000256" key="6">
    <source>
        <dbReference type="ARBA" id="ARBA00022723"/>
    </source>
</evidence>
<proteinExistence type="predicted"/>
<organism evidence="14 15">
    <name type="scientific">Catenulispora yoronensis</name>
    <dbReference type="NCBI Taxonomy" id="450799"/>
    <lineage>
        <taxon>Bacteria</taxon>
        <taxon>Bacillati</taxon>
        <taxon>Actinomycetota</taxon>
        <taxon>Actinomycetes</taxon>
        <taxon>Catenulisporales</taxon>
        <taxon>Catenulisporaceae</taxon>
        <taxon>Catenulispora</taxon>
    </lineage>
</organism>
<dbReference type="SUPFAM" id="SSF54106">
    <property type="entry name" value="LysM domain"/>
    <property type="match status" value="1"/>
</dbReference>
<evidence type="ECO:0000256" key="9">
    <source>
        <dbReference type="ARBA" id="ARBA00022989"/>
    </source>
</evidence>
<keyword evidence="10" id="KW-0482">Metalloprotease</keyword>
<keyword evidence="5 12" id="KW-0812">Transmembrane</keyword>
<dbReference type="Proteomes" id="UP001500751">
    <property type="component" value="Unassembled WGS sequence"/>
</dbReference>
<comment type="subcellular location">
    <subcellularLocation>
        <location evidence="2">Cell membrane</location>
        <topology evidence="2">Multi-pass membrane protein</topology>
    </subcellularLocation>
</comment>
<sequence length="571" mass="60635">MRSAALRFVLAAWLLMDLHLLVLGLVLADAVVATKASAGGYGSNSALISIAAVGITPFFIAAFYAVAAADRARRPIMAYGLLATMATAGAVILVRGLTARDRYSNAAMADKRLGIGVLILVVLLSFTITRIGRAARPKPAGAVQIGPRQAPDLWRTLQELAEALGTTAPHQVWLTDTPNAAVTEELLPRGLFRGWTRRLYIGAPLISALRTSELRAVLAHELAHYACNHTRWAVMAYRHSPSIRPAYARCHAPALAPSAAPGDSHGRMHRLLTAYNTAYDRVSLPMNRQQELEADALAAASVGPEVFGAGLCAVYAAAARWNTFTPPVQKPKPLWENIFNAFHLWIEGPDGQRQFTQLMRGAPRIPAPSGEDTHPGLRERLDMLGVGDPDPALRDPEPAMACLGRNWDGLFSDLVVSAYRPDIGSVDVRVTQILVASLGFALVTIGVLPAPGPATGGPSMSPTFGFPSIPGRFSGFPSMPALVPPLPSRLGTEPWANLHLPVVTESRLPLVPTAAGVLVHVRSGDTLSAIAVRCHTTVDALEKANQLSSSLIRAGSDLTVPVAGPGPSTCH</sequence>
<feature type="transmembrane region" description="Helical" evidence="12">
    <location>
        <begin position="44"/>
        <end position="69"/>
    </location>
</feature>
<evidence type="ECO:0000256" key="12">
    <source>
        <dbReference type="SAM" id="Phobius"/>
    </source>
</evidence>
<keyword evidence="4" id="KW-0645">Protease</keyword>
<keyword evidence="11 12" id="KW-0472">Membrane</keyword>
<evidence type="ECO:0000256" key="2">
    <source>
        <dbReference type="ARBA" id="ARBA00004651"/>
    </source>
</evidence>
<dbReference type="CDD" id="cd07328">
    <property type="entry name" value="M48_Ste24p_like"/>
    <property type="match status" value="1"/>
</dbReference>
<dbReference type="Pfam" id="PF01435">
    <property type="entry name" value="Peptidase_M48"/>
    <property type="match status" value="1"/>
</dbReference>
<keyword evidence="8" id="KW-0862">Zinc</keyword>
<dbReference type="Gene3D" id="3.10.350.10">
    <property type="entry name" value="LysM domain"/>
    <property type="match status" value="1"/>
</dbReference>
<accession>A0ABN2TK82</accession>
<dbReference type="RefSeq" id="WP_344663573.1">
    <property type="nucleotide sequence ID" value="NZ_BAAAQN010000001.1"/>
</dbReference>